<proteinExistence type="predicted"/>
<name>A0AAN6S0J4_9PEZI</name>
<evidence type="ECO:0000313" key="3">
    <source>
        <dbReference type="Proteomes" id="UP001303473"/>
    </source>
</evidence>
<evidence type="ECO:0000313" key="2">
    <source>
        <dbReference type="EMBL" id="KAK3935989.1"/>
    </source>
</evidence>
<organism evidence="2 3">
    <name type="scientific">Diplogelasinospora grovesii</name>
    <dbReference type="NCBI Taxonomy" id="303347"/>
    <lineage>
        <taxon>Eukaryota</taxon>
        <taxon>Fungi</taxon>
        <taxon>Dikarya</taxon>
        <taxon>Ascomycota</taxon>
        <taxon>Pezizomycotina</taxon>
        <taxon>Sordariomycetes</taxon>
        <taxon>Sordariomycetidae</taxon>
        <taxon>Sordariales</taxon>
        <taxon>Diplogelasinosporaceae</taxon>
        <taxon>Diplogelasinospora</taxon>
    </lineage>
</organism>
<gene>
    <name evidence="2" type="ORF">QBC46DRAFT_38375</name>
</gene>
<feature type="signal peptide" evidence="1">
    <location>
        <begin position="1"/>
        <end position="28"/>
    </location>
</feature>
<sequence>MPISWLSICERSLLFPFVLLSSWTFTNRQQNMVVKVRKGNTSAIRCSTGLFCRTPIRLHQFETRYEGGNDSGRCLAFPATWARQSRAVESLDLTRFLHTMVAHTHDCGHTVIGPARGLFLGALSCLWIAHSGYFRDQDGRWAPPDQAGRNYQIRVPQR</sequence>
<reference evidence="3" key="1">
    <citation type="journal article" date="2023" name="Mol. Phylogenet. Evol.">
        <title>Genome-scale phylogeny and comparative genomics of the fungal order Sordariales.</title>
        <authorList>
            <person name="Hensen N."/>
            <person name="Bonometti L."/>
            <person name="Westerberg I."/>
            <person name="Brannstrom I.O."/>
            <person name="Guillou S."/>
            <person name="Cros-Aarteil S."/>
            <person name="Calhoun S."/>
            <person name="Haridas S."/>
            <person name="Kuo A."/>
            <person name="Mondo S."/>
            <person name="Pangilinan J."/>
            <person name="Riley R."/>
            <person name="LaButti K."/>
            <person name="Andreopoulos B."/>
            <person name="Lipzen A."/>
            <person name="Chen C."/>
            <person name="Yan M."/>
            <person name="Daum C."/>
            <person name="Ng V."/>
            <person name="Clum A."/>
            <person name="Steindorff A."/>
            <person name="Ohm R.A."/>
            <person name="Martin F."/>
            <person name="Silar P."/>
            <person name="Natvig D.O."/>
            <person name="Lalanne C."/>
            <person name="Gautier V."/>
            <person name="Ament-Velasquez S.L."/>
            <person name="Kruys A."/>
            <person name="Hutchinson M.I."/>
            <person name="Powell A.J."/>
            <person name="Barry K."/>
            <person name="Miller A.N."/>
            <person name="Grigoriev I.V."/>
            <person name="Debuchy R."/>
            <person name="Gladieux P."/>
            <person name="Hiltunen Thoren M."/>
            <person name="Johannesson H."/>
        </authorList>
    </citation>
    <scope>NUCLEOTIDE SEQUENCE [LARGE SCALE GENOMIC DNA]</scope>
    <source>
        <strain evidence="3">CBS 340.73</strain>
    </source>
</reference>
<dbReference type="Proteomes" id="UP001303473">
    <property type="component" value="Unassembled WGS sequence"/>
</dbReference>
<evidence type="ECO:0000256" key="1">
    <source>
        <dbReference type="SAM" id="SignalP"/>
    </source>
</evidence>
<protein>
    <recommendedName>
        <fullName evidence="4">Secreted protein</fullName>
    </recommendedName>
</protein>
<comment type="caution">
    <text evidence="2">The sequence shown here is derived from an EMBL/GenBank/DDBJ whole genome shotgun (WGS) entry which is preliminary data.</text>
</comment>
<dbReference type="AlphaFoldDB" id="A0AAN6S0J4"/>
<keyword evidence="1" id="KW-0732">Signal</keyword>
<dbReference type="EMBL" id="MU853898">
    <property type="protein sequence ID" value="KAK3935989.1"/>
    <property type="molecule type" value="Genomic_DNA"/>
</dbReference>
<accession>A0AAN6S0J4</accession>
<evidence type="ECO:0008006" key="4">
    <source>
        <dbReference type="Google" id="ProtNLM"/>
    </source>
</evidence>
<feature type="chain" id="PRO_5043045589" description="Secreted protein" evidence="1">
    <location>
        <begin position="29"/>
        <end position="158"/>
    </location>
</feature>
<keyword evidence="3" id="KW-1185">Reference proteome</keyword>